<dbReference type="AlphaFoldDB" id="A0AB39LPI9"/>
<reference evidence="3" key="1">
    <citation type="submission" date="2024-07" db="EMBL/GenBank/DDBJ databases">
        <authorList>
            <person name="Yu S.T."/>
        </authorList>
    </citation>
    <scope>NUCLEOTIDE SEQUENCE</scope>
    <source>
        <strain evidence="3">R02</strain>
    </source>
</reference>
<gene>
    <name evidence="3" type="ORF">AB5J57_14480</name>
</gene>
<feature type="domain" description="Methyltransferase small" evidence="2">
    <location>
        <begin position="64"/>
        <end position="145"/>
    </location>
</feature>
<evidence type="ECO:0000259" key="2">
    <source>
        <dbReference type="Pfam" id="PF05175"/>
    </source>
</evidence>
<feature type="region of interest" description="Disordered" evidence="1">
    <location>
        <begin position="235"/>
        <end position="263"/>
    </location>
</feature>
<evidence type="ECO:0000313" key="3">
    <source>
        <dbReference type="EMBL" id="XDP94662.1"/>
    </source>
</evidence>
<dbReference type="CDD" id="cd02440">
    <property type="entry name" value="AdoMet_MTases"/>
    <property type="match status" value="1"/>
</dbReference>
<evidence type="ECO:0000256" key="1">
    <source>
        <dbReference type="SAM" id="MobiDB-lite"/>
    </source>
</evidence>
<dbReference type="PANTHER" id="PTHR18895:SF74">
    <property type="entry name" value="MTRF1L RELEASE FACTOR GLUTAMINE METHYLTRANSFERASE"/>
    <property type="match status" value="1"/>
</dbReference>
<proteinExistence type="predicted"/>
<dbReference type="InterPro" id="IPR050320">
    <property type="entry name" value="N5-glutamine_MTase"/>
</dbReference>
<dbReference type="EMBL" id="CP163429">
    <property type="protein sequence ID" value="XDP94662.1"/>
    <property type="molecule type" value="Genomic_DNA"/>
</dbReference>
<dbReference type="Pfam" id="PF05175">
    <property type="entry name" value="MTS"/>
    <property type="match status" value="1"/>
</dbReference>
<dbReference type="GO" id="GO:0032259">
    <property type="term" value="P:methylation"/>
    <property type="evidence" value="ECO:0007669"/>
    <property type="project" value="UniProtKB-KW"/>
</dbReference>
<accession>A0AB39LPI9</accession>
<dbReference type="SUPFAM" id="SSF53335">
    <property type="entry name" value="S-adenosyl-L-methionine-dependent methyltransferases"/>
    <property type="match status" value="1"/>
</dbReference>
<dbReference type="PANTHER" id="PTHR18895">
    <property type="entry name" value="HEMK METHYLTRANSFERASE"/>
    <property type="match status" value="1"/>
</dbReference>
<organism evidence="3">
    <name type="scientific">Streptomyces sp. R02</name>
    <dbReference type="NCBI Taxonomy" id="3238623"/>
    <lineage>
        <taxon>Bacteria</taxon>
        <taxon>Bacillati</taxon>
        <taxon>Actinomycetota</taxon>
        <taxon>Actinomycetes</taxon>
        <taxon>Kitasatosporales</taxon>
        <taxon>Streptomycetaceae</taxon>
        <taxon>Streptomyces</taxon>
    </lineage>
</organism>
<keyword evidence="3" id="KW-0808">Transferase</keyword>
<dbReference type="Gene3D" id="3.40.50.150">
    <property type="entry name" value="Vaccinia Virus protein VP39"/>
    <property type="match status" value="1"/>
</dbReference>
<dbReference type="InterPro" id="IPR007848">
    <property type="entry name" value="Small_mtfrase_dom"/>
</dbReference>
<keyword evidence="3" id="KW-0489">Methyltransferase</keyword>
<dbReference type="RefSeq" id="WP_369156418.1">
    <property type="nucleotide sequence ID" value="NZ_CP163429.1"/>
</dbReference>
<dbReference type="InterPro" id="IPR029063">
    <property type="entry name" value="SAM-dependent_MTases_sf"/>
</dbReference>
<dbReference type="GO" id="GO:0008168">
    <property type="term" value="F:methyltransferase activity"/>
    <property type="evidence" value="ECO:0007669"/>
    <property type="project" value="UniProtKB-KW"/>
</dbReference>
<sequence length="263" mass="29018">MSEIKSYLRSLERSRDSMRPEHRPKVFSLRGREWDLLDTVFAPLHAGTTEIVLDLLGLSDSVRRPRRGAFLEIGCGTGVVAVTAALAGWERVVASDVNAKAVANAALNARRHGVADRVRTVHSDLFDGLPAGQLFDTIVWSSPYVRAPEDYRFGSSLERAYVDPGYEAHRRYVDEAPRRLVNGGRALLHFSSRGDMDGLRRIAAETGRRLRVLKRHDVVDRGDLVEHFLVEVRSGEGASEGNDGTVRRGGLRTEPAPTAAQPA</sequence>
<protein>
    <submittedName>
        <fullName evidence="3">Methyltransferase</fullName>
    </submittedName>
</protein>
<name>A0AB39LPI9_9ACTN</name>